<dbReference type="Gene3D" id="3.40.1350.10">
    <property type="match status" value="1"/>
</dbReference>
<dbReference type="EMBL" id="JAGIKV010000028">
    <property type="protein sequence ID" value="MBP2248792.1"/>
    <property type="molecule type" value="Genomic_DNA"/>
</dbReference>
<evidence type="ECO:0000313" key="1">
    <source>
        <dbReference type="EMBL" id="MBP2248792.1"/>
    </source>
</evidence>
<sequence length="600" mass="68445">MACNKCTIAYGEFTPKHLTEEQRLTCDSCNKAIALINKHGLESVQCYLKDIEIWLAQRTAIKSGGKIIAVNWDLMKGINRIEHDNLIAEAVLRLGYEGGEFTGRNEINLLCGNVVGLLIDDLKNHIKFNSKGYLVSLMTMLEQNTYLSITTINWFRNDYNNKALFQGQNNHEVGNALIETFSLLSVTNDRKFRIIYREFEELIASDKQALQLAIEIVSDHQCANDFPVQNSALDVERLLQYARAIYQVLHMRDEANEKILSLNKIYCDSKGNIEVIREEDSITQYENFNSLFFELFPSPNGVGDLYESSEQDFDQLCLKYFGITHKQIAQFGESLFNFYPKTDLFLVGSNEYFQKLINYSIGIEVKETFLNMFIRDAASKTNYNIGSKARPLRKCLIPIGENIFICPVSIFIFSVSGTYLDILNGGVDLKPLDDELQNVYKKVDTEFEKKVAEQLKVHLSPAVVPSIPQKIPEFGGEGFVFLPRELDVVMLYNQQLFILECKNLDMKFTPKSLGNEIQRIRKKFSGKMAQNIEAVQENWDSVLQYLGENPNGINRHEPVGVIVTRELTISSVITGVDYPVVPYAKLVESIETFINTMTWK</sequence>
<evidence type="ECO:0000313" key="2">
    <source>
        <dbReference type="Proteomes" id="UP000810207"/>
    </source>
</evidence>
<name>A0ABS4S3Z0_PAEXY</name>
<evidence type="ECO:0008006" key="3">
    <source>
        <dbReference type="Google" id="ProtNLM"/>
    </source>
</evidence>
<dbReference type="RefSeq" id="WP_211085123.1">
    <property type="nucleotide sequence ID" value="NZ_CBCSLC010000038.1"/>
</dbReference>
<comment type="caution">
    <text evidence="1">The sequence shown here is derived from an EMBL/GenBank/DDBJ whole genome shotgun (WGS) entry which is preliminary data.</text>
</comment>
<dbReference type="Proteomes" id="UP000810207">
    <property type="component" value="Unassembled WGS sequence"/>
</dbReference>
<dbReference type="InterPro" id="IPR011856">
    <property type="entry name" value="tRNA_endonuc-like_dom_sf"/>
</dbReference>
<keyword evidence="2" id="KW-1185">Reference proteome</keyword>
<proteinExistence type="predicted"/>
<organism evidence="1 2">
    <name type="scientific">Paenibacillus xylanexedens</name>
    <dbReference type="NCBI Taxonomy" id="528191"/>
    <lineage>
        <taxon>Bacteria</taxon>
        <taxon>Bacillati</taxon>
        <taxon>Bacillota</taxon>
        <taxon>Bacilli</taxon>
        <taxon>Bacillales</taxon>
        <taxon>Paenibacillaceae</taxon>
        <taxon>Paenibacillus</taxon>
    </lineage>
</organism>
<reference evidence="1 2" key="1">
    <citation type="submission" date="2021-03" db="EMBL/GenBank/DDBJ databases">
        <title>Genomic Encyclopedia of Type Strains, Phase IV (KMG-IV): sequencing the most valuable type-strain genomes for metagenomic binning, comparative biology and taxonomic classification.</title>
        <authorList>
            <person name="Goeker M."/>
        </authorList>
    </citation>
    <scope>NUCLEOTIDE SEQUENCE [LARGE SCALE GENOMIC DNA]</scope>
    <source>
        <strain evidence="1 2">DSM 21292</strain>
    </source>
</reference>
<gene>
    <name evidence="1" type="ORF">J2Z28_005486</name>
</gene>
<accession>A0ABS4S3Z0</accession>
<protein>
    <recommendedName>
        <fullName evidence="3">NERD domain-containing protein</fullName>
    </recommendedName>
</protein>